<dbReference type="Pfam" id="PF12729">
    <property type="entry name" value="4HB_MCP_1"/>
    <property type="match status" value="1"/>
</dbReference>
<dbReference type="Gene3D" id="3.30.565.10">
    <property type="entry name" value="Histidine kinase-like ATPase, C-terminal domain"/>
    <property type="match status" value="1"/>
</dbReference>
<dbReference type="PROSITE" id="PS50113">
    <property type="entry name" value="PAC"/>
    <property type="match status" value="3"/>
</dbReference>
<evidence type="ECO:0000313" key="11">
    <source>
        <dbReference type="EMBL" id="TXK46360.1"/>
    </source>
</evidence>
<dbReference type="InterPro" id="IPR005467">
    <property type="entry name" value="His_kinase_dom"/>
</dbReference>
<dbReference type="SMART" id="SM00388">
    <property type="entry name" value="HisKA"/>
    <property type="match status" value="1"/>
</dbReference>
<feature type="domain" description="PAC" evidence="10">
    <location>
        <begin position="454"/>
        <end position="506"/>
    </location>
</feature>
<dbReference type="EMBL" id="VRTY01000035">
    <property type="protein sequence ID" value="TXK46360.1"/>
    <property type="molecule type" value="Genomic_DNA"/>
</dbReference>
<dbReference type="SUPFAM" id="SSF55785">
    <property type="entry name" value="PYP-like sensor domain (PAS domain)"/>
    <property type="match status" value="5"/>
</dbReference>
<keyword evidence="3" id="KW-0597">Phosphoprotein</keyword>
<dbReference type="InterPro" id="IPR036890">
    <property type="entry name" value="HATPase_C_sf"/>
</dbReference>
<keyword evidence="7" id="KW-0472">Membrane</keyword>
<evidence type="ECO:0000256" key="2">
    <source>
        <dbReference type="ARBA" id="ARBA00012438"/>
    </source>
</evidence>
<dbReference type="CDD" id="cd00130">
    <property type="entry name" value="PAS"/>
    <property type="match status" value="3"/>
</dbReference>
<dbReference type="Gene3D" id="3.30.450.20">
    <property type="entry name" value="PAS domain"/>
    <property type="match status" value="5"/>
</dbReference>
<evidence type="ECO:0000256" key="7">
    <source>
        <dbReference type="SAM" id="Phobius"/>
    </source>
</evidence>
<dbReference type="InterPro" id="IPR052162">
    <property type="entry name" value="Sensor_kinase/Photoreceptor"/>
</dbReference>
<evidence type="ECO:0000256" key="5">
    <source>
        <dbReference type="ARBA" id="ARBA00022777"/>
    </source>
</evidence>
<dbReference type="Proteomes" id="UP000321926">
    <property type="component" value="Unassembled WGS sequence"/>
</dbReference>
<dbReference type="CDD" id="cd00082">
    <property type="entry name" value="HisKA"/>
    <property type="match status" value="1"/>
</dbReference>
<dbReference type="PANTHER" id="PTHR43304">
    <property type="entry name" value="PHYTOCHROME-LIKE PROTEIN CPH1"/>
    <property type="match status" value="1"/>
</dbReference>
<dbReference type="PROSITE" id="PS50112">
    <property type="entry name" value="PAS"/>
    <property type="match status" value="3"/>
</dbReference>
<feature type="transmembrane region" description="Helical" evidence="7">
    <location>
        <begin position="20"/>
        <end position="41"/>
    </location>
</feature>
<protein>
    <recommendedName>
        <fullName evidence="2">histidine kinase</fullName>
        <ecNumber evidence="2">2.7.13.3</ecNumber>
    </recommendedName>
</protein>
<sequence>MKFTNNRFNILTHSSRTVKYVVIAFSLLLAVLLTVSALSFFGARQVRGNYNNIVSDAMLKLELVNNLHENEDAMYTSVLGFISTPDLNLKSLYENRIRERNIKNAATIEQLRQLLHNDGRLIILEEFVKEREAYSLHVEKILEMSKQGRYTRSELISAHTLAPVSRTHQRLLHQLNHSIRETTRENSEKAVTSITDTIRSFNFLLVVAFFIAIGAGSMILITINRLRRDNLVLNNEIQERQQLELALTEHKRQYKNLFDYNPVPLWVFDQESFQFLEVNEAALREYGYTRDEFLSKTIFDIRPEEEFSLLRNELTSADRWGITVNSGYHKRHDGTLFTAETRSHALPLTENRHPRLVVAINVEDRQRAVRQLERSEQQMREVSSSIPGAVFQFQMNDQHQIRISFLSEGIQELYGIASASFTDNPEKLFVPVHPDDRYRMRRITLCSFQQLKPWEVEYRIWEPVQNKWRWIRGHGLPSQKNNGPITWNGTLIDITKQKEAQEQLLNSEANLRALLNSSPQAIYLLNADLQVLSFNKVAAAQVKTHLLKDLKAGQNIIEYIEESATTTIVENHQRAMQGATIIYETGRGDFWHEIAFRPILGPENKTLAVAFSILDISERKQAIETIKRSEQQLARAQQLAHLGNWEYDLKRDLLSCSEGVYAIFGLEKDVFRPTLQNFSELIHPDDLGWMVAQVQEAITSKTMLTGEHRILRQDGTERHVIEIAEIVYDEDEEPVKISGSVQDITERKETERKATEARNLLQSTLENIPEVIFSTDAEFRMTYVSPQCLELTGYKENYLLQHAHKWLEITLEEDRDMLLDQTLLYLKDGQRQHCEVRIISRNMAQKWILLRLSPLFDEAGQLLRIDGSASDMTQYKAAEARRNELTEQLLKQNQNLQQFAYIVSHNLRAPIANILGLTSVYNRSLPESPMNTKIIDNLIKSARSLDSVIRDLNDILTIRSEINKVQEKIAFAALLEQILAILTDEVTAEDVQVEADFDEVPEVFTIRSFIYSIMYNLVANAIKYKSPDRKLLLQLRSYKVPNYICLSITDNGLGIDLKKNKDKIFGLYKRFHPHTEGKGIGLHLVKTQAELLGGGVEVESNAGSGTNFIVFLKNYT</sequence>
<keyword evidence="7" id="KW-0812">Transmembrane</keyword>
<dbReference type="InterPro" id="IPR036097">
    <property type="entry name" value="HisK_dim/P_sf"/>
</dbReference>
<proteinExistence type="predicted"/>
<dbReference type="Pfam" id="PF08448">
    <property type="entry name" value="PAS_4"/>
    <property type="match status" value="1"/>
</dbReference>
<dbReference type="Pfam" id="PF00512">
    <property type="entry name" value="HisKA"/>
    <property type="match status" value="1"/>
</dbReference>
<keyword evidence="12" id="KW-1185">Reference proteome</keyword>
<feature type="domain" description="PAS" evidence="9">
    <location>
        <begin position="250"/>
        <end position="321"/>
    </location>
</feature>
<evidence type="ECO:0000256" key="1">
    <source>
        <dbReference type="ARBA" id="ARBA00000085"/>
    </source>
</evidence>
<evidence type="ECO:0000259" key="9">
    <source>
        <dbReference type="PROSITE" id="PS50112"/>
    </source>
</evidence>
<dbReference type="SMART" id="SM00091">
    <property type="entry name" value="PAS"/>
    <property type="match status" value="5"/>
</dbReference>
<dbReference type="OrthoDB" id="9766459at2"/>
<dbReference type="PRINTS" id="PR00344">
    <property type="entry name" value="BCTRLSENSOR"/>
</dbReference>
<dbReference type="GO" id="GO:0000155">
    <property type="term" value="F:phosphorelay sensor kinase activity"/>
    <property type="evidence" value="ECO:0007669"/>
    <property type="project" value="InterPro"/>
</dbReference>
<dbReference type="InterPro" id="IPR013656">
    <property type="entry name" value="PAS_4"/>
</dbReference>
<feature type="domain" description="Histidine kinase" evidence="8">
    <location>
        <begin position="902"/>
        <end position="1116"/>
    </location>
</feature>
<evidence type="ECO:0000256" key="6">
    <source>
        <dbReference type="SAM" id="Coils"/>
    </source>
</evidence>
<dbReference type="Pfam" id="PF02518">
    <property type="entry name" value="HATPase_c"/>
    <property type="match status" value="1"/>
</dbReference>
<dbReference type="AlphaFoldDB" id="A0A5C8K9B2"/>
<dbReference type="SUPFAM" id="SSF47384">
    <property type="entry name" value="Homodimeric domain of signal transducing histidine kinase"/>
    <property type="match status" value="1"/>
</dbReference>
<comment type="catalytic activity">
    <reaction evidence="1">
        <text>ATP + protein L-histidine = ADP + protein N-phospho-L-histidine.</text>
        <dbReference type="EC" id="2.7.13.3"/>
    </reaction>
</comment>
<organism evidence="11 12">
    <name type="scientific">Pontibacter qinzhouensis</name>
    <dbReference type="NCBI Taxonomy" id="2603253"/>
    <lineage>
        <taxon>Bacteria</taxon>
        <taxon>Pseudomonadati</taxon>
        <taxon>Bacteroidota</taxon>
        <taxon>Cytophagia</taxon>
        <taxon>Cytophagales</taxon>
        <taxon>Hymenobacteraceae</taxon>
        <taxon>Pontibacter</taxon>
    </lineage>
</organism>
<dbReference type="InterPro" id="IPR003594">
    <property type="entry name" value="HATPase_dom"/>
</dbReference>
<dbReference type="EC" id="2.7.13.3" evidence="2"/>
<feature type="domain" description="PAC" evidence="10">
    <location>
        <begin position="832"/>
        <end position="884"/>
    </location>
</feature>
<dbReference type="InterPro" id="IPR013655">
    <property type="entry name" value="PAS_fold_3"/>
</dbReference>
<evidence type="ECO:0000259" key="10">
    <source>
        <dbReference type="PROSITE" id="PS50113"/>
    </source>
</evidence>
<dbReference type="InterPro" id="IPR004358">
    <property type="entry name" value="Sig_transdc_His_kin-like_C"/>
</dbReference>
<dbReference type="SMART" id="SM00086">
    <property type="entry name" value="PAC"/>
    <property type="match status" value="4"/>
</dbReference>
<evidence type="ECO:0000256" key="3">
    <source>
        <dbReference type="ARBA" id="ARBA00022553"/>
    </source>
</evidence>
<feature type="domain" description="PAS" evidence="9">
    <location>
        <begin position="375"/>
        <end position="442"/>
    </location>
</feature>
<evidence type="ECO:0000256" key="4">
    <source>
        <dbReference type="ARBA" id="ARBA00022679"/>
    </source>
</evidence>
<keyword evidence="7" id="KW-1133">Transmembrane helix</keyword>
<dbReference type="InterPro" id="IPR035965">
    <property type="entry name" value="PAS-like_dom_sf"/>
</dbReference>
<dbReference type="SMART" id="SM00387">
    <property type="entry name" value="HATPase_c"/>
    <property type="match status" value="1"/>
</dbReference>
<feature type="domain" description="PAC" evidence="10">
    <location>
        <begin position="704"/>
        <end position="756"/>
    </location>
</feature>
<dbReference type="Gene3D" id="2.10.70.100">
    <property type="match status" value="1"/>
</dbReference>
<dbReference type="NCBIfam" id="TIGR00229">
    <property type="entry name" value="sensory_box"/>
    <property type="match status" value="4"/>
</dbReference>
<dbReference type="InterPro" id="IPR024478">
    <property type="entry name" value="HlyB_4HB_MCP"/>
</dbReference>
<keyword evidence="6" id="KW-0175">Coiled coil</keyword>
<dbReference type="InterPro" id="IPR000014">
    <property type="entry name" value="PAS"/>
</dbReference>
<evidence type="ECO:0000259" key="8">
    <source>
        <dbReference type="PROSITE" id="PS50109"/>
    </source>
</evidence>
<accession>A0A5C8K9B2</accession>
<name>A0A5C8K9B2_9BACT</name>
<dbReference type="PANTHER" id="PTHR43304:SF1">
    <property type="entry name" value="PAC DOMAIN-CONTAINING PROTEIN"/>
    <property type="match status" value="1"/>
</dbReference>
<dbReference type="InterPro" id="IPR000700">
    <property type="entry name" value="PAS-assoc_C"/>
</dbReference>
<gene>
    <name evidence="11" type="ORF">FVR03_10760</name>
</gene>
<dbReference type="Pfam" id="PF13188">
    <property type="entry name" value="PAS_8"/>
    <property type="match status" value="1"/>
</dbReference>
<keyword evidence="5" id="KW-0418">Kinase</keyword>
<keyword evidence="4" id="KW-0808">Transferase</keyword>
<feature type="transmembrane region" description="Helical" evidence="7">
    <location>
        <begin position="203"/>
        <end position="223"/>
    </location>
</feature>
<evidence type="ECO:0000313" key="12">
    <source>
        <dbReference type="Proteomes" id="UP000321926"/>
    </source>
</evidence>
<comment type="caution">
    <text evidence="11">The sequence shown here is derived from an EMBL/GenBank/DDBJ whole genome shotgun (WGS) entry which is preliminary data.</text>
</comment>
<dbReference type="InterPro" id="IPR003661">
    <property type="entry name" value="HisK_dim/P_dom"/>
</dbReference>
<dbReference type="InterPro" id="IPR001610">
    <property type="entry name" value="PAC"/>
</dbReference>
<dbReference type="SUPFAM" id="SSF55874">
    <property type="entry name" value="ATPase domain of HSP90 chaperone/DNA topoisomerase II/histidine kinase"/>
    <property type="match status" value="1"/>
</dbReference>
<feature type="coiled-coil region" evidence="6">
    <location>
        <begin position="223"/>
        <end position="253"/>
    </location>
</feature>
<reference evidence="11 12" key="1">
    <citation type="submission" date="2019-08" db="EMBL/GenBank/DDBJ databases">
        <authorList>
            <person name="Shi S."/>
        </authorList>
    </citation>
    <scope>NUCLEOTIDE SEQUENCE [LARGE SCALE GENOMIC DNA]</scope>
    <source>
        <strain evidence="11 12">GY10130</strain>
    </source>
</reference>
<dbReference type="PROSITE" id="PS50109">
    <property type="entry name" value="HIS_KIN"/>
    <property type="match status" value="1"/>
</dbReference>
<feature type="domain" description="PAS" evidence="9">
    <location>
        <begin position="757"/>
        <end position="829"/>
    </location>
</feature>
<dbReference type="Pfam" id="PF08447">
    <property type="entry name" value="PAS_3"/>
    <property type="match status" value="3"/>
</dbReference>
<dbReference type="Gene3D" id="1.10.287.130">
    <property type="match status" value="1"/>
</dbReference>